<evidence type="ECO:0000259" key="4">
    <source>
        <dbReference type="Pfam" id="PF02954"/>
    </source>
</evidence>
<dbReference type="PANTHER" id="PTHR47918">
    <property type="entry name" value="DNA-BINDING PROTEIN FIS"/>
    <property type="match status" value="1"/>
</dbReference>
<feature type="domain" description="DNA binding HTH" evidence="4">
    <location>
        <begin position="42"/>
        <end position="82"/>
    </location>
</feature>
<evidence type="ECO:0000256" key="2">
    <source>
        <dbReference type="ARBA" id="ARBA00023125"/>
    </source>
</evidence>
<dbReference type="InterPro" id="IPR005412">
    <property type="entry name" value="Fis_DNA-bd"/>
</dbReference>
<evidence type="ECO:0000313" key="5">
    <source>
        <dbReference type="EMBL" id="MBL6811513.1"/>
    </source>
</evidence>
<dbReference type="InterPro" id="IPR050207">
    <property type="entry name" value="Trans_regulatory_Fis"/>
</dbReference>
<sequence>MKSKDSKKKDRKSLKYQVGLALRRYFKELDGNKATNVFEMVIKEVEKPMLEEVMKFCNGNKSQASKILGINRVTLRTKLKQYNLDNGKKS</sequence>
<dbReference type="EMBL" id="JADHQC010000004">
    <property type="protein sequence ID" value="MBL6811513.1"/>
    <property type="molecule type" value="Genomic_DNA"/>
</dbReference>
<dbReference type="GO" id="GO:0006355">
    <property type="term" value="P:regulation of DNA-templated transcription"/>
    <property type="evidence" value="ECO:0007669"/>
    <property type="project" value="InterPro"/>
</dbReference>
<comment type="similarity">
    <text evidence="1">Belongs to the transcriptional regulatory Fis family.</text>
</comment>
<dbReference type="Gene3D" id="1.10.10.60">
    <property type="entry name" value="Homeodomain-like"/>
    <property type="match status" value="1"/>
</dbReference>
<evidence type="ECO:0000256" key="1">
    <source>
        <dbReference type="ARBA" id="ARBA00008559"/>
    </source>
</evidence>
<evidence type="ECO:0000256" key="3">
    <source>
        <dbReference type="ARBA" id="ARBA00029540"/>
    </source>
</evidence>
<dbReference type="PRINTS" id="PR01591">
    <property type="entry name" value="DNABINDNGFIS"/>
</dbReference>
<dbReference type="AlphaFoldDB" id="A0A937I468"/>
<name>A0A937I468_9GAMM</name>
<comment type="caution">
    <text evidence="5">The sequence shown here is derived from an EMBL/GenBank/DDBJ whole genome shotgun (WGS) entry which is preliminary data.</text>
</comment>
<dbReference type="PIRSF" id="PIRSF002097">
    <property type="entry name" value="DNA-binding_Fis"/>
    <property type="match status" value="1"/>
</dbReference>
<dbReference type="Pfam" id="PF02954">
    <property type="entry name" value="HTH_8"/>
    <property type="match status" value="1"/>
</dbReference>
<dbReference type="PANTHER" id="PTHR47918:SF1">
    <property type="entry name" value="DNA-BINDING PROTEIN FIS"/>
    <property type="match status" value="1"/>
</dbReference>
<dbReference type="NCBIfam" id="NF001659">
    <property type="entry name" value="PRK00430.1"/>
    <property type="match status" value="1"/>
</dbReference>
<gene>
    <name evidence="5" type="primary">fis</name>
    <name evidence="5" type="ORF">ISQ63_01360</name>
</gene>
<dbReference type="InterPro" id="IPR009057">
    <property type="entry name" value="Homeodomain-like_sf"/>
</dbReference>
<reference evidence="5" key="1">
    <citation type="submission" date="2020-10" db="EMBL/GenBank/DDBJ databases">
        <title>Microbiome of the Black Sea water column analyzed by genome centric metagenomics.</title>
        <authorList>
            <person name="Cabello-Yeves P.J."/>
            <person name="Callieri C."/>
            <person name="Picazo A."/>
            <person name="Mehrshad M."/>
            <person name="Haro-Moreno J.M."/>
            <person name="Roda-Garcia J."/>
            <person name="Dzembekova N."/>
            <person name="Slabakova V."/>
            <person name="Slabakova N."/>
            <person name="Moncheva S."/>
            <person name="Rodriguez-Valera F."/>
        </authorList>
    </citation>
    <scope>NUCLEOTIDE SEQUENCE</scope>
    <source>
        <strain evidence="5">BS307-5m-G49</strain>
    </source>
</reference>
<dbReference type="SUPFAM" id="SSF46689">
    <property type="entry name" value="Homeodomain-like"/>
    <property type="match status" value="1"/>
</dbReference>
<evidence type="ECO:0000313" key="6">
    <source>
        <dbReference type="Proteomes" id="UP000744438"/>
    </source>
</evidence>
<dbReference type="GO" id="GO:0043565">
    <property type="term" value="F:sequence-specific DNA binding"/>
    <property type="evidence" value="ECO:0007669"/>
    <property type="project" value="InterPro"/>
</dbReference>
<dbReference type="PRINTS" id="PR01590">
    <property type="entry name" value="HTHFIS"/>
</dbReference>
<keyword evidence="2 5" id="KW-0238">DNA-binding</keyword>
<dbReference type="InterPro" id="IPR002197">
    <property type="entry name" value="HTH_Fis"/>
</dbReference>
<proteinExistence type="inferred from homology"/>
<protein>
    <recommendedName>
        <fullName evidence="3">Putative Fis-like DNA-binding protein</fullName>
    </recommendedName>
</protein>
<dbReference type="Proteomes" id="UP000744438">
    <property type="component" value="Unassembled WGS sequence"/>
</dbReference>
<organism evidence="5 6">
    <name type="scientific">SAR86 cluster bacterium</name>
    <dbReference type="NCBI Taxonomy" id="2030880"/>
    <lineage>
        <taxon>Bacteria</taxon>
        <taxon>Pseudomonadati</taxon>
        <taxon>Pseudomonadota</taxon>
        <taxon>Gammaproteobacteria</taxon>
        <taxon>SAR86 cluster</taxon>
    </lineage>
</organism>
<accession>A0A937I468</accession>